<evidence type="ECO:0000313" key="7">
    <source>
        <dbReference type="Proteomes" id="UP001168821"/>
    </source>
</evidence>
<dbReference type="Gene3D" id="3.30.40.10">
    <property type="entry name" value="Zinc/RING finger domain, C3HC4 (zinc finger)"/>
    <property type="match status" value="1"/>
</dbReference>
<comment type="caution">
    <text evidence="6">The sequence shown here is derived from an EMBL/GenBank/DDBJ whole genome shotgun (WGS) entry which is preliminary data.</text>
</comment>
<dbReference type="Proteomes" id="UP001168821">
    <property type="component" value="Unassembled WGS sequence"/>
</dbReference>
<evidence type="ECO:0000313" key="6">
    <source>
        <dbReference type="EMBL" id="KAJ3645750.1"/>
    </source>
</evidence>
<dbReference type="InterPro" id="IPR013083">
    <property type="entry name" value="Znf_RING/FYVE/PHD"/>
</dbReference>
<dbReference type="InterPro" id="IPR001965">
    <property type="entry name" value="Znf_PHD"/>
</dbReference>
<keyword evidence="3" id="KW-0862">Zinc</keyword>
<dbReference type="SUPFAM" id="SSF57903">
    <property type="entry name" value="FYVE/PHD zinc finger"/>
    <property type="match status" value="1"/>
</dbReference>
<dbReference type="PROSITE" id="PS50016">
    <property type="entry name" value="ZF_PHD_2"/>
    <property type="match status" value="1"/>
</dbReference>
<evidence type="ECO:0000256" key="1">
    <source>
        <dbReference type="ARBA" id="ARBA00022723"/>
    </source>
</evidence>
<sequence length="123" mass="14011">MLLTASPYKKQLEASKQFQAQKNNTNAGKIVKNVFSTTQINKRKKNFKSEEVEPRAGPSGLQKSKKNLKIIVNKNEWYCFLCCEANIEDMVMCQKCSRWAHESCAGFSGETFKRSFVCDLCLS</sequence>
<proteinExistence type="predicted"/>
<organism evidence="6 7">
    <name type="scientific">Zophobas morio</name>
    <dbReference type="NCBI Taxonomy" id="2755281"/>
    <lineage>
        <taxon>Eukaryota</taxon>
        <taxon>Metazoa</taxon>
        <taxon>Ecdysozoa</taxon>
        <taxon>Arthropoda</taxon>
        <taxon>Hexapoda</taxon>
        <taxon>Insecta</taxon>
        <taxon>Pterygota</taxon>
        <taxon>Neoptera</taxon>
        <taxon>Endopterygota</taxon>
        <taxon>Coleoptera</taxon>
        <taxon>Polyphaga</taxon>
        <taxon>Cucujiformia</taxon>
        <taxon>Tenebrionidae</taxon>
        <taxon>Zophobas</taxon>
    </lineage>
</organism>
<dbReference type="AlphaFoldDB" id="A0AA38HXS3"/>
<accession>A0AA38HXS3</accession>
<protein>
    <recommendedName>
        <fullName evidence="5">PHD-type domain-containing protein</fullName>
    </recommendedName>
</protein>
<keyword evidence="7" id="KW-1185">Reference proteome</keyword>
<dbReference type="EMBL" id="JALNTZ010000007">
    <property type="protein sequence ID" value="KAJ3645750.1"/>
    <property type="molecule type" value="Genomic_DNA"/>
</dbReference>
<dbReference type="InterPro" id="IPR019787">
    <property type="entry name" value="Znf_PHD-finger"/>
</dbReference>
<gene>
    <name evidence="6" type="ORF">Zmor_023385</name>
</gene>
<evidence type="ECO:0000256" key="3">
    <source>
        <dbReference type="ARBA" id="ARBA00022833"/>
    </source>
</evidence>
<dbReference type="InterPro" id="IPR011011">
    <property type="entry name" value="Znf_FYVE_PHD"/>
</dbReference>
<evidence type="ECO:0000256" key="4">
    <source>
        <dbReference type="PROSITE-ProRule" id="PRU00146"/>
    </source>
</evidence>
<dbReference type="SMART" id="SM00249">
    <property type="entry name" value="PHD"/>
    <property type="match status" value="1"/>
</dbReference>
<dbReference type="CDD" id="cd15489">
    <property type="entry name" value="PHD_SF"/>
    <property type="match status" value="1"/>
</dbReference>
<name>A0AA38HXS3_9CUCU</name>
<keyword evidence="2 4" id="KW-0863">Zinc-finger</keyword>
<dbReference type="Pfam" id="PF13831">
    <property type="entry name" value="PHD_2"/>
    <property type="match status" value="1"/>
</dbReference>
<dbReference type="GO" id="GO:0008270">
    <property type="term" value="F:zinc ion binding"/>
    <property type="evidence" value="ECO:0007669"/>
    <property type="project" value="UniProtKB-KW"/>
</dbReference>
<keyword evidence="1" id="KW-0479">Metal-binding</keyword>
<dbReference type="PROSITE" id="PS01358">
    <property type="entry name" value="ZF_RANBP2_1"/>
    <property type="match status" value="1"/>
</dbReference>
<evidence type="ECO:0000259" key="5">
    <source>
        <dbReference type="PROSITE" id="PS50016"/>
    </source>
</evidence>
<feature type="domain" description="PHD-type" evidence="5">
    <location>
        <begin position="76"/>
        <end position="123"/>
    </location>
</feature>
<evidence type="ECO:0000256" key="2">
    <source>
        <dbReference type="ARBA" id="ARBA00022771"/>
    </source>
</evidence>
<reference evidence="6" key="1">
    <citation type="journal article" date="2023" name="G3 (Bethesda)">
        <title>Whole genome assemblies of Zophobas morio and Tenebrio molitor.</title>
        <authorList>
            <person name="Kaur S."/>
            <person name="Stinson S.A."/>
            <person name="diCenzo G.C."/>
        </authorList>
    </citation>
    <scope>NUCLEOTIDE SEQUENCE</scope>
    <source>
        <strain evidence="6">QUZm001</strain>
    </source>
</reference>
<dbReference type="InterPro" id="IPR001876">
    <property type="entry name" value="Znf_RanBP2"/>
</dbReference>